<name>A0A1U9YQ22_9BACL</name>
<proteinExistence type="predicted"/>
<protein>
    <submittedName>
        <fullName evidence="5">Iron-sulfur cluster repair di-iron protein</fullName>
    </submittedName>
</protein>
<dbReference type="EMBL" id="CP020557">
    <property type="protein sequence ID" value="ARF68853.1"/>
    <property type="molecule type" value="Genomic_DNA"/>
</dbReference>
<keyword evidence="4" id="KW-0408">Iron</keyword>
<dbReference type="RefSeq" id="WP_024095256.1">
    <property type="nucleotide sequence ID" value="NZ_CP019794.1"/>
</dbReference>
<dbReference type="GO" id="GO:0005737">
    <property type="term" value="C:cytoplasm"/>
    <property type="evidence" value="ECO:0007669"/>
    <property type="project" value="UniProtKB-SubCell"/>
</dbReference>
<dbReference type="GeneID" id="64217524"/>
<evidence type="ECO:0000256" key="3">
    <source>
        <dbReference type="ARBA" id="ARBA00022723"/>
    </source>
</evidence>
<dbReference type="PANTHER" id="PTHR36438:SF1">
    <property type="entry name" value="IRON-SULFUR CLUSTER REPAIR PROTEIN YTFE"/>
    <property type="match status" value="1"/>
</dbReference>
<dbReference type="SUPFAM" id="SSF140683">
    <property type="entry name" value="SP0561-like"/>
    <property type="match status" value="1"/>
</dbReference>
<keyword evidence="3" id="KW-0479">Metal-binding</keyword>
<dbReference type="Gene3D" id="1.20.120.520">
    <property type="entry name" value="nmb1532 protein domain like"/>
    <property type="match status" value="1"/>
</dbReference>
<comment type="subcellular location">
    <subcellularLocation>
        <location evidence="1">Cytoplasm</location>
    </subcellularLocation>
</comment>
<keyword evidence="2" id="KW-0963">Cytoplasm</keyword>
<evidence type="ECO:0000256" key="1">
    <source>
        <dbReference type="ARBA" id="ARBA00004496"/>
    </source>
</evidence>
<dbReference type="AlphaFoldDB" id="A0A1U9YQ22"/>
<dbReference type="NCBIfam" id="TIGR03652">
    <property type="entry name" value="FeS_repair_RIC"/>
    <property type="match status" value="1"/>
</dbReference>
<evidence type="ECO:0000256" key="2">
    <source>
        <dbReference type="ARBA" id="ARBA00022490"/>
    </source>
</evidence>
<sequence length="233" mass="27375">MTFTAQSKIRDIVIQFPKASDYFKTHKIDFCCGGNKPLEEVAKQHGLDVNDLLRDIQHLQMKNVENRSGTPDPAHLSSTDLIDLIVDKHHAYLREELPQLDTYVTKVFHVHGENHVHLQEVFRLFRALRTELEQHTLKEETISFPQIQAYENKPSEESRNLLADTIRELEKEHDEAGHLLKEIRRVTSDFTLPEGACTTYQITYHRLEELESMTFEHVHLENNILFPRYTEYR</sequence>
<accession>A0A1U9YQ22</accession>
<evidence type="ECO:0000313" key="5">
    <source>
        <dbReference type="EMBL" id="ARF68853.1"/>
    </source>
</evidence>
<dbReference type="InterPro" id="IPR019903">
    <property type="entry name" value="RIC_family"/>
</dbReference>
<evidence type="ECO:0000256" key="4">
    <source>
        <dbReference type="ARBA" id="ARBA00023004"/>
    </source>
</evidence>
<dbReference type="Pfam" id="PF04405">
    <property type="entry name" value="ScdA_N"/>
    <property type="match status" value="1"/>
</dbReference>
<reference evidence="5 6" key="1">
    <citation type="submission" date="2017-03" db="EMBL/GenBank/DDBJ databases">
        <title>Paenibacillus larvae genome sequencing.</title>
        <authorList>
            <person name="Dingman D.W."/>
        </authorList>
    </citation>
    <scope>NUCLEOTIDE SEQUENCE [LARGE SCALE GENOMIC DNA]</scope>
    <source>
        <strain evidence="5 6">SAG 10367</strain>
    </source>
</reference>
<dbReference type="Proteomes" id="UP000192727">
    <property type="component" value="Chromosome"/>
</dbReference>
<dbReference type="GO" id="GO:0046872">
    <property type="term" value="F:metal ion binding"/>
    <property type="evidence" value="ECO:0007669"/>
    <property type="project" value="UniProtKB-KW"/>
</dbReference>
<evidence type="ECO:0000313" key="6">
    <source>
        <dbReference type="Proteomes" id="UP000192727"/>
    </source>
</evidence>
<dbReference type="InterPro" id="IPR038062">
    <property type="entry name" value="ScdA-like_N_sf"/>
</dbReference>
<dbReference type="InterPro" id="IPR012312">
    <property type="entry name" value="Hemerythrin-like"/>
</dbReference>
<organism evidence="5 6">
    <name type="scientific">Paenibacillus larvae subsp. pulvifaciens</name>
    <dbReference type="NCBI Taxonomy" id="1477"/>
    <lineage>
        <taxon>Bacteria</taxon>
        <taxon>Bacillati</taxon>
        <taxon>Bacillota</taxon>
        <taxon>Bacilli</taxon>
        <taxon>Bacillales</taxon>
        <taxon>Paenibacillaceae</taxon>
        <taxon>Paenibacillus</taxon>
    </lineage>
</organism>
<dbReference type="PANTHER" id="PTHR36438">
    <property type="entry name" value="IRON-SULFUR CLUSTER REPAIR PROTEIN YTFE"/>
    <property type="match status" value="1"/>
</dbReference>
<dbReference type="Gene3D" id="1.10.3910.10">
    <property type="entry name" value="SP0561-like"/>
    <property type="match status" value="1"/>
</dbReference>
<gene>
    <name evidence="5" type="ORF">B7C51_15190</name>
</gene>
<dbReference type="Pfam" id="PF01814">
    <property type="entry name" value="Hemerythrin"/>
    <property type="match status" value="1"/>
</dbReference>